<dbReference type="EMBL" id="JBEAFC010000008">
    <property type="protein sequence ID" value="KAL1543671.1"/>
    <property type="molecule type" value="Genomic_DNA"/>
</dbReference>
<evidence type="ECO:0000313" key="2">
    <source>
        <dbReference type="Proteomes" id="UP001567538"/>
    </source>
</evidence>
<gene>
    <name evidence="1" type="ORF">AAHA92_20613</name>
</gene>
<keyword evidence="2" id="KW-1185">Reference proteome</keyword>
<dbReference type="PANTHER" id="PTHR11439">
    <property type="entry name" value="GAG-POL-RELATED RETROTRANSPOSON"/>
    <property type="match status" value="1"/>
</dbReference>
<reference evidence="1 2" key="1">
    <citation type="submission" date="2024-06" db="EMBL/GenBank/DDBJ databases">
        <title>A chromosome level genome sequence of Diviner's sage (Salvia divinorum).</title>
        <authorList>
            <person name="Ford S.A."/>
            <person name="Ro D.-K."/>
            <person name="Ness R.W."/>
            <person name="Phillips M.A."/>
        </authorList>
    </citation>
    <scope>NUCLEOTIDE SEQUENCE [LARGE SCALE GENOMIC DNA]</scope>
    <source>
        <strain evidence="1">SAF-2024a</strain>
        <tissue evidence="1">Leaf</tissue>
    </source>
</reference>
<sequence>MRDVMAVATPLAEHFKLSIEQMSKTDQERKEMSSIPYANIIGSIMYIMIYTRPDVSHARALNVGLHFENKERSGGHILEGYCDSDYAANIDNRKAQSRYIFTLYGTAISWKSDLQSVVALSTTEAEFISLTEVVKEGLYNVIIKCDSNSVICLAEHQTFYERSKHINFRRHFIRDEIQEERVRIVKVSTEDNAAGMLTKALPTFKFRYCLELVDLVGC</sequence>
<dbReference type="PANTHER" id="PTHR11439:SF491">
    <property type="entry name" value="INTEGRASE CATALYTIC DOMAIN-CONTAINING PROTEIN"/>
    <property type="match status" value="1"/>
</dbReference>
<dbReference type="EC" id="2.1.1.310" evidence="1"/>
<dbReference type="CDD" id="cd09272">
    <property type="entry name" value="RNase_HI_RT_Ty1"/>
    <property type="match status" value="1"/>
</dbReference>
<dbReference type="GO" id="GO:0032259">
    <property type="term" value="P:methylation"/>
    <property type="evidence" value="ECO:0007669"/>
    <property type="project" value="UniProtKB-KW"/>
</dbReference>
<accession>A0ABD1GL32</accession>
<organism evidence="1 2">
    <name type="scientific">Salvia divinorum</name>
    <name type="common">Maria pastora</name>
    <name type="synonym">Diviner's sage</name>
    <dbReference type="NCBI Taxonomy" id="28513"/>
    <lineage>
        <taxon>Eukaryota</taxon>
        <taxon>Viridiplantae</taxon>
        <taxon>Streptophyta</taxon>
        <taxon>Embryophyta</taxon>
        <taxon>Tracheophyta</taxon>
        <taxon>Spermatophyta</taxon>
        <taxon>Magnoliopsida</taxon>
        <taxon>eudicotyledons</taxon>
        <taxon>Gunneridae</taxon>
        <taxon>Pentapetalae</taxon>
        <taxon>asterids</taxon>
        <taxon>lamiids</taxon>
        <taxon>Lamiales</taxon>
        <taxon>Lamiaceae</taxon>
        <taxon>Nepetoideae</taxon>
        <taxon>Mentheae</taxon>
        <taxon>Salviinae</taxon>
        <taxon>Salvia</taxon>
        <taxon>Salvia subgen. Calosphace</taxon>
    </lineage>
</organism>
<dbReference type="AlphaFoldDB" id="A0ABD1GL32"/>
<evidence type="ECO:0000313" key="1">
    <source>
        <dbReference type="EMBL" id="KAL1543671.1"/>
    </source>
</evidence>
<protein>
    <submittedName>
        <fullName evidence="1">25S rRNA (Cytosine(2870)-C(5))-methyltransferase</fullName>
        <ecNumber evidence="1">2.1.1.310</ecNumber>
    </submittedName>
</protein>
<dbReference type="Proteomes" id="UP001567538">
    <property type="component" value="Unassembled WGS sequence"/>
</dbReference>
<keyword evidence="1" id="KW-0808">Transferase</keyword>
<dbReference type="GO" id="GO:0008168">
    <property type="term" value="F:methyltransferase activity"/>
    <property type="evidence" value="ECO:0007669"/>
    <property type="project" value="UniProtKB-KW"/>
</dbReference>
<name>A0ABD1GL32_SALDI</name>
<keyword evidence="1" id="KW-0489">Methyltransferase</keyword>
<comment type="caution">
    <text evidence="1">The sequence shown here is derived from an EMBL/GenBank/DDBJ whole genome shotgun (WGS) entry which is preliminary data.</text>
</comment>
<proteinExistence type="predicted"/>